<comment type="caution">
    <text evidence="3">The sequence shown here is derived from an EMBL/GenBank/DDBJ whole genome shotgun (WGS) entry which is preliminary data.</text>
</comment>
<evidence type="ECO:0000313" key="4">
    <source>
        <dbReference type="Proteomes" id="UP000003022"/>
    </source>
</evidence>
<feature type="region of interest" description="Disordered" evidence="1">
    <location>
        <begin position="1"/>
        <end position="107"/>
    </location>
</feature>
<gene>
    <name evidence="3" type="ORF">SGM_6091</name>
</gene>
<dbReference type="InterPro" id="IPR037523">
    <property type="entry name" value="VOC_core"/>
</dbReference>
<dbReference type="AlphaFoldDB" id="F3NSH7"/>
<feature type="compositionally biased region" description="Pro residues" evidence="1">
    <location>
        <begin position="54"/>
        <end position="71"/>
    </location>
</feature>
<evidence type="ECO:0000313" key="3">
    <source>
        <dbReference type="EMBL" id="EGG43750.1"/>
    </source>
</evidence>
<feature type="compositionally biased region" description="Pro residues" evidence="1">
    <location>
        <begin position="95"/>
        <end position="105"/>
    </location>
</feature>
<dbReference type="EMBL" id="AEYX01000045">
    <property type="protein sequence ID" value="EGG43750.1"/>
    <property type="molecule type" value="Genomic_DNA"/>
</dbReference>
<sequence length="347" mass="35211">MAENPPPTSEDDTGAGAPGTGEPGEDAHGPHAPGTGARPPGTPGEPGTRGEPGTPGPPGTEEPGPAAPAPAAPDTGAREAAPPAPAPSEAARPAPAAPATPPPTEAPAFAEGVPCWIEVQLSDVEAGRRFYGELFGWSFEPAREGVLWASRKGASVAALAPKGDGRMPTVWTVYFAAPDLGALLGRIRGSGGQVITGPSPVGPGSGTGRPLGVMALAADPEGAVFGLWQAGTHAGFARRHEPGTFTWAELYTRDTGAANDFYAHLFHDALFGPGAAPDFGRAAVDEVFPPEMPPHFLVHFGVADVAKALATVHRLGGRTQVNPFTTSYGTVAVATDNQGASFALLER</sequence>
<dbReference type="RefSeq" id="WP_006143966.1">
    <property type="nucleotide sequence ID" value="NZ_AEYX01000045.1"/>
</dbReference>
<dbReference type="InterPro" id="IPR029068">
    <property type="entry name" value="Glyas_Bleomycin-R_OHBP_Dase"/>
</dbReference>
<dbReference type="Proteomes" id="UP000003022">
    <property type="component" value="Unassembled WGS sequence"/>
</dbReference>
<keyword evidence="4" id="KW-1185">Reference proteome</keyword>
<name>F3NSH7_9ACTN</name>
<proteinExistence type="predicted"/>
<reference evidence="3 4" key="1">
    <citation type="journal article" date="2011" name="J. Bacteriol.">
        <title>Draft genome sequence of the marine bacterium Streptomyces griseoaurantiacus M045, which produces novel manumycin-type antibiotics with a pABA core component.</title>
        <authorList>
            <person name="Li F."/>
            <person name="Jiang P."/>
            <person name="Zheng H."/>
            <person name="Wang S."/>
            <person name="Zhao G."/>
            <person name="Qin S."/>
            <person name="Liu Z."/>
        </authorList>
    </citation>
    <scope>NUCLEOTIDE SEQUENCE [LARGE SCALE GENOMIC DNA]</scope>
    <source>
        <strain evidence="3 4">M045</strain>
    </source>
</reference>
<dbReference type="PANTHER" id="PTHR33993">
    <property type="entry name" value="GLYOXALASE-RELATED"/>
    <property type="match status" value="1"/>
</dbReference>
<evidence type="ECO:0000259" key="2">
    <source>
        <dbReference type="PROSITE" id="PS51819"/>
    </source>
</evidence>
<dbReference type="STRING" id="996637.SGM_6091"/>
<dbReference type="GO" id="GO:0016787">
    <property type="term" value="F:hydrolase activity"/>
    <property type="evidence" value="ECO:0007669"/>
    <property type="project" value="UniProtKB-KW"/>
</dbReference>
<dbReference type="Gene3D" id="3.10.180.10">
    <property type="entry name" value="2,3-Dihydroxybiphenyl 1,2-Dioxygenase, domain 1"/>
    <property type="match status" value="2"/>
</dbReference>
<dbReference type="PROSITE" id="PS51819">
    <property type="entry name" value="VOC"/>
    <property type="match status" value="1"/>
</dbReference>
<organism evidence="3 4">
    <name type="scientific">Streptomyces griseoaurantiacus M045</name>
    <dbReference type="NCBI Taxonomy" id="996637"/>
    <lineage>
        <taxon>Bacteria</taxon>
        <taxon>Bacillati</taxon>
        <taxon>Actinomycetota</taxon>
        <taxon>Actinomycetes</taxon>
        <taxon>Kitasatosporales</taxon>
        <taxon>Streptomycetaceae</taxon>
        <taxon>Streptomyces</taxon>
        <taxon>Streptomyces aurantiacus group</taxon>
    </lineage>
</organism>
<dbReference type="PANTHER" id="PTHR33993:SF10">
    <property type="entry name" value="CONSERVED PROTEIN"/>
    <property type="match status" value="1"/>
</dbReference>
<evidence type="ECO:0000256" key="1">
    <source>
        <dbReference type="SAM" id="MobiDB-lite"/>
    </source>
</evidence>
<feature type="compositionally biased region" description="Low complexity" evidence="1">
    <location>
        <begin position="72"/>
        <end position="94"/>
    </location>
</feature>
<accession>F3NSH7</accession>
<keyword evidence="3" id="KW-0378">Hydrolase</keyword>
<protein>
    <submittedName>
        <fullName evidence="3">Putative hydrolase</fullName>
    </submittedName>
</protein>
<dbReference type="Pfam" id="PF00903">
    <property type="entry name" value="Glyoxalase"/>
    <property type="match status" value="1"/>
</dbReference>
<dbReference type="eggNOG" id="COG3324">
    <property type="taxonomic scope" value="Bacteria"/>
</dbReference>
<feature type="domain" description="VOC" evidence="2">
    <location>
        <begin position="113"/>
        <end position="230"/>
    </location>
</feature>
<dbReference type="InterPro" id="IPR004360">
    <property type="entry name" value="Glyas_Fos-R_dOase_dom"/>
</dbReference>
<dbReference type="SUPFAM" id="SSF54593">
    <property type="entry name" value="Glyoxalase/Bleomycin resistance protein/Dihydroxybiphenyl dioxygenase"/>
    <property type="match status" value="2"/>
</dbReference>
<dbReference type="CDD" id="cd07247">
    <property type="entry name" value="SgaA_N_like"/>
    <property type="match status" value="1"/>
</dbReference>
<dbReference type="InterPro" id="IPR052164">
    <property type="entry name" value="Anthracycline_SecMetBiosynth"/>
</dbReference>
<feature type="compositionally biased region" description="Low complexity" evidence="1">
    <location>
        <begin position="30"/>
        <end position="52"/>
    </location>
</feature>